<dbReference type="Proteomes" id="UP001162156">
    <property type="component" value="Unassembled WGS sequence"/>
</dbReference>
<evidence type="ECO:0000313" key="2">
    <source>
        <dbReference type="EMBL" id="KAJ8969264.1"/>
    </source>
</evidence>
<evidence type="ECO:0000259" key="1">
    <source>
        <dbReference type="Pfam" id="PF14291"/>
    </source>
</evidence>
<sequence>MKNHEIQNEIKEISAGLIQETLANDVNEASYFSIMADETMDITAIEQLSFSCRYISIHEDHSVVREDFLGFIPIYHPTGESIAKTILQQCEKLGLDMNKCVGQGYYEASSMTSHEKCVQARIRRDYPKVLLVCQHKV</sequence>
<dbReference type="AlphaFoldDB" id="A0AAV8ZSE4"/>
<keyword evidence="3" id="KW-1185">Reference proteome</keyword>
<dbReference type="Pfam" id="PF14291">
    <property type="entry name" value="DUF4371"/>
    <property type="match status" value="1"/>
</dbReference>
<dbReference type="PANTHER" id="PTHR45749">
    <property type="match status" value="1"/>
</dbReference>
<feature type="domain" description="DUF4371" evidence="1">
    <location>
        <begin position="11"/>
        <end position="112"/>
    </location>
</feature>
<comment type="caution">
    <text evidence="2">The sequence shown here is derived from an EMBL/GenBank/DDBJ whole genome shotgun (WGS) entry which is preliminary data.</text>
</comment>
<accession>A0AAV8ZSE4</accession>
<evidence type="ECO:0000313" key="3">
    <source>
        <dbReference type="Proteomes" id="UP001162156"/>
    </source>
</evidence>
<name>A0AAV8ZSE4_9CUCU</name>
<reference evidence="2" key="1">
    <citation type="journal article" date="2023" name="Insect Mol. Biol.">
        <title>Genome sequencing provides insights into the evolution of gene families encoding plant cell wall-degrading enzymes in longhorned beetles.</title>
        <authorList>
            <person name="Shin N.R."/>
            <person name="Okamura Y."/>
            <person name="Kirsch R."/>
            <person name="Pauchet Y."/>
        </authorList>
    </citation>
    <scope>NUCLEOTIDE SEQUENCE</scope>
    <source>
        <strain evidence="2">RBIC_L_NR</strain>
    </source>
</reference>
<proteinExistence type="predicted"/>
<gene>
    <name evidence="2" type="ORF">NQ314_001847</name>
</gene>
<dbReference type="InterPro" id="IPR025398">
    <property type="entry name" value="DUF4371"/>
</dbReference>
<organism evidence="2 3">
    <name type="scientific">Rhamnusium bicolor</name>
    <dbReference type="NCBI Taxonomy" id="1586634"/>
    <lineage>
        <taxon>Eukaryota</taxon>
        <taxon>Metazoa</taxon>
        <taxon>Ecdysozoa</taxon>
        <taxon>Arthropoda</taxon>
        <taxon>Hexapoda</taxon>
        <taxon>Insecta</taxon>
        <taxon>Pterygota</taxon>
        <taxon>Neoptera</taxon>
        <taxon>Endopterygota</taxon>
        <taxon>Coleoptera</taxon>
        <taxon>Polyphaga</taxon>
        <taxon>Cucujiformia</taxon>
        <taxon>Chrysomeloidea</taxon>
        <taxon>Cerambycidae</taxon>
        <taxon>Lepturinae</taxon>
        <taxon>Rhagiini</taxon>
        <taxon>Rhamnusium</taxon>
    </lineage>
</organism>
<dbReference type="PANTHER" id="PTHR45749:SF21">
    <property type="entry name" value="DUF4371 DOMAIN-CONTAINING PROTEIN"/>
    <property type="match status" value="1"/>
</dbReference>
<protein>
    <recommendedName>
        <fullName evidence="1">DUF4371 domain-containing protein</fullName>
    </recommendedName>
</protein>
<dbReference type="EMBL" id="JANEYF010000560">
    <property type="protein sequence ID" value="KAJ8969264.1"/>
    <property type="molecule type" value="Genomic_DNA"/>
</dbReference>